<dbReference type="GO" id="GO:0012506">
    <property type="term" value="C:vesicle membrane"/>
    <property type="evidence" value="ECO:0007669"/>
    <property type="project" value="TreeGrafter"/>
</dbReference>
<dbReference type="InterPro" id="IPR018502">
    <property type="entry name" value="Annexin_repeat"/>
</dbReference>
<keyword evidence="4" id="KW-0106">Calcium</keyword>
<organism evidence="5">
    <name type="scientific">Scylla olivacea</name>
    <name type="common">Orange mud crab</name>
    <name type="synonym">Cancer olivacea</name>
    <dbReference type="NCBI Taxonomy" id="85551"/>
    <lineage>
        <taxon>Eukaryota</taxon>
        <taxon>Metazoa</taxon>
        <taxon>Ecdysozoa</taxon>
        <taxon>Arthropoda</taxon>
        <taxon>Crustacea</taxon>
        <taxon>Multicrustacea</taxon>
        <taxon>Malacostraca</taxon>
        <taxon>Eumalacostraca</taxon>
        <taxon>Eucarida</taxon>
        <taxon>Decapoda</taxon>
        <taxon>Pleocyemata</taxon>
        <taxon>Brachyura</taxon>
        <taxon>Eubrachyura</taxon>
        <taxon>Portunoidea</taxon>
        <taxon>Portunidae</taxon>
        <taxon>Portuninae</taxon>
        <taxon>Scylla</taxon>
    </lineage>
</organism>
<dbReference type="PROSITE" id="PS51897">
    <property type="entry name" value="ANNEXIN_2"/>
    <property type="match status" value="2"/>
</dbReference>
<evidence type="ECO:0000256" key="3">
    <source>
        <dbReference type="ARBA" id="ARBA00023216"/>
    </source>
</evidence>
<dbReference type="InterPro" id="IPR037104">
    <property type="entry name" value="Annexin_sf"/>
</dbReference>
<dbReference type="SUPFAM" id="SSF47874">
    <property type="entry name" value="Annexin"/>
    <property type="match status" value="1"/>
</dbReference>
<comment type="similarity">
    <text evidence="1 4">Belongs to the annexin family.</text>
</comment>
<sequence length="408" mass="46354">MSPLDVKHFIDISLSLITLSHYRHPIISQNFCRQPIAHCICSKGRWCLIFSSLWHFSWHWVDKRRDTITVGHSSLHPRPCASCSPRPQSLSSVTMSEENRPTIRTRVPLAVAAEVETLRKAMKGMGTDEAAIIRVLTRCSCNQRQVIAEQYHKTHDRDLLKDLKKELSGEFEKVVLALMTRSSDFLAKELEHAVELKNGEAIVQILFTCETPEVRAIKTAFRNYDDDTLVQELKDELKKGVFLDVVVATVTGHRGEGFCEEVSKNVAKAIFQGEHGVNKEEVVKAFSSLSFKQLKGVFVEYYKLAERTLGEAFDLVYKGEEKTNMHALFQCLNNRHGYLASALRKALAGPGTKDRDLIRLIVSRAEVDLLNIKEEYFKMYSKTLESDIKGDTSGDYKKMLLALLEPNY</sequence>
<name>A0A0P4WDD0_SCYOL</name>
<evidence type="ECO:0000313" key="5">
    <source>
        <dbReference type="EMBL" id="JAI64497.1"/>
    </source>
</evidence>
<dbReference type="GO" id="GO:0005509">
    <property type="term" value="F:calcium ion binding"/>
    <property type="evidence" value="ECO:0007669"/>
    <property type="project" value="InterPro"/>
</dbReference>
<dbReference type="EMBL" id="GDRN01066673">
    <property type="protein sequence ID" value="JAI64497.1"/>
    <property type="molecule type" value="Transcribed_RNA"/>
</dbReference>
<reference evidence="5" key="1">
    <citation type="submission" date="2015-09" db="EMBL/GenBank/DDBJ databases">
        <title>Scylla olivacea transcriptome.</title>
        <authorList>
            <person name="Ikhwanuddin M."/>
        </authorList>
    </citation>
    <scope>NUCLEOTIDE SEQUENCE</scope>
</reference>
<dbReference type="FunFam" id="1.10.220.10:FF:000001">
    <property type="entry name" value="Annexin"/>
    <property type="match status" value="1"/>
</dbReference>
<dbReference type="PRINTS" id="PR00196">
    <property type="entry name" value="ANNEXIN"/>
</dbReference>
<dbReference type="AlphaFoldDB" id="A0A0P4WDD0"/>
<dbReference type="PROSITE" id="PS00223">
    <property type="entry name" value="ANNEXIN_1"/>
    <property type="match status" value="1"/>
</dbReference>
<dbReference type="SMART" id="SM00335">
    <property type="entry name" value="ANX"/>
    <property type="match status" value="2"/>
</dbReference>
<keyword evidence="3 4" id="KW-0041">Annexin</keyword>
<dbReference type="PANTHER" id="PTHR10502">
    <property type="entry name" value="ANNEXIN"/>
    <property type="match status" value="1"/>
</dbReference>
<dbReference type="InterPro" id="IPR001464">
    <property type="entry name" value="Annexin"/>
</dbReference>
<keyword evidence="4" id="KW-0111">Calcium/phospholipid-binding</keyword>
<protein>
    <recommendedName>
        <fullName evidence="4">Annexin</fullName>
    </recommendedName>
</protein>
<dbReference type="PANTHER" id="PTHR10502:SF102">
    <property type="entry name" value="ANNEXIN B11"/>
    <property type="match status" value="1"/>
</dbReference>
<keyword evidence="2 4" id="KW-0677">Repeat</keyword>
<dbReference type="FunFam" id="1.10.220.10:FF:000005">
    <property type="entry name" value="Annexin"/>
    <property type="match status" value="1"/>
</dbReference>
<evidence type="ECO:0000256" key="1">
    <source>
        <dbReference type="ARBA" id="ARBA00007831"/>
    </source>
</evidence>
<dbReference type="GO" id="GO:0005886">
    <property type="term" value="C:plasma membrane"/>
    <property type="evidence" value="ECO:0007669"/>
    <property type="project" value="TreeGrafter"/>
</dbReference>
<evidence type="ECO:0000256" key="4">
    <source>
        <dbReference type="RuleBase" id="RU003540"/>
    </source>
</evidence>
<proteinExistence type="inferred from homology"/>
<dbReference type="Pfam" id="PF00191">
    <property type="entry name" value="Annexin"/>
    <property type="match status" value="2"/>
</dbReference>
<accession>A0A0P4WDD0</accession>
<dbReference type="InterPro" id="IPR018252">
    <property type="entry name" value="Annexin_repeat_CS"/>
</dbReference>
<dbReference type="GO" id="GO:0005544">
    <property type="term" value="F:calcium-dependent phospholipid binding"/>
    <property type="evidence" value="ECO:0007669"/>
    <property type="project" value="UniProtKB-KW"/>
</dbReference>
<dbReference type="Gene3D" id="1.10.220.10">
    <property type="entry name" value="Annexin"/>
    <property type="match status" value="3"/>
</dbReference>
<dbReference type="GO" id="GO:0005737">
    <property type="term" value="C:cytoplasm"/>
    <property type="evidence" value="ECO:0007669"/>
    <property type="project" value="TreeGrafter"/>
</dbReference>
<comment type="domain">
    <text evidence="4">A pair of annexin repeats may form one binding site for calcium and phospholipid.</text>
</comment>
<evidence type="ECO:0000256" key="2">
    <source>
        <dbReference type="ARBA" id="ARBA00022737"/>
    </source>
</evidence>
<dbReference type="GO" id="GO:0005634">
    <property type="term" value="C:nucleus"/>
    <property type="evidence" value="ECO:0007669"/>
    <property type="project" value="TreeGrafter"/>
</dbReference>
<dbReference type="GO" id="GO:0001786">
    <property type="term" value="F:phosphatidylserine binding"/>
    <property type="evidence" value="ECO:0007669"/>
    <property type="project" value="TreeGrafter"/>
</dbReference>